<dbReference type="SMART" id="SM00420">
    <property type="entry name" value="HTH_DEOR"/>
    <property type="match status" value="1"/>
</dbReference>
<evidence type="ECO:0000259" key="3">
    <source>
        <dbReference type="PROSITE" id="PS51000"/>
    </source>
</evidence>
<organism evidence="4 5">
    <name type="scientific">Candidatus Clostridium radicumherbarum</name>
    <dbReference type="NCBI Taxonomy" id="3381662"/>
    <lineage>
        <taxon>Bacteria</taxon>
        <taxon>Bacillati</taxon>
        <taxon>Bacillota</taxon>
        <taxon>Clostridia</taxon>
        <taxon>Eubacteriales</taxon>
        <taxon>Clostridiaceae</taxon>
        <taxon>Clostridium</taxon>
    </lineage>
</organism>
<feature type="domain" description="HTH deoR-type" evidence="3">
    <location>
        <begin position="3"/>
        <end position="58"/>
    </location>
</feature>
<dbReference type="SUPFAM" id="SSF46785">
    <property type="entry name" value="Winged helix' DNA-binding domain"/>
    <property type="match status" value="1"/>
</dbReference>
<dbReference type="InterPro" id="IPR036390">
    <property type="entry name" value="WH_DNA-bd_sf"/>
</dbReference>
<evidence type="ECO:0000256" key="1">
    <source>
        <dbReference type="ARBA" id="ARBA00023015"/>
    </source>
</evidence>
<dbReference type="InterPro" id="IPR014036">
    <property type="entry name" value="DeoR-like_C"/>
</dbReference>
<evidence type="ECO:0000313" key="5">
    <source>
        <dbReference type="Proteomes" id="UP001623661"/>
    </source>
</evidence>
<reference evidence="4 5" key="1">
    <citation type="submission" date="2024-11" db="EMBL/GenBank/DDBJ databases">
        <authorList>
            <person name="Heng Y.C."/>
            <person name="Lim A.C.H."/>
            <person name="Lee J.K.Y."/>
            <person name="Kittelmann S."/>
        </authorList>
    </citation>
    <scope>NUCLEOTIDE SEQUENCE [LARGE SCALE GENOMIC DNA]</scope>
    <source>
        <strain evidence="4 5">WILCCON 0202</strain>
    </source>
</reference>
<dbReference type="InterPro" id="IPR050313">
    <property type="entry name" value="Carb_Metab_HTH_regulators"/>
</dbReference>
<dbReference type="Pfam" id="PF00455">
    <property type="entry name" value="DeoRC"/>
    <property type="match status" value="1"/>
</dbReference>
<keyword evidence="2" id="KW-0804">Transcription</keyword>
<dbReference type="PRINTS" id="PR00037">
    <property type="entry name" value="HTHLACR"/>
</dbReference>
<dbReference type="Gene3D" id="1.10.10.10">
    <property type="entry name" value="Winged helix-like DNA-binding domain superfamily/Winged helix DNA-binding domain"/>
    <property type="match status" value="1"/>
</dbReference>
<gene>
    <name evidence="4" type="ORF">ACJDUH_12700</name>
</gene>
<dbReference type="InterPro" id="IPR037171">
    <property type="entry name" value="NagB/RpiA_transferase-like"/>
</dbReference>
<keyword evidence="4" id="KW-0238">DNA-binding</keyword>
<evidence type="ECO:0000313" key="4">
    <source>
        <dbReference type="EMBL" id="MFL0268949.1"/>
    </source>
</evidence>
<dbReference type="SMART" id="SM01134">
    <property type="entry name" value="DeoRC"/>
    <property type="match status" value="1"/>
</dbReference>
<comment type="caution">
    <text evidence="4">The sequence shown here is derived from an EMBL/GenBank/DDBJ whole genome shotgun (WGS) entry which is preliminary data.</text>
</comment>
<dbReference type="PANTHER" id="PTHR30363:SF44">
    <property type="entry name" value="AGA OPERON TRANSCRIPTIONAL REPRESSOR-RELATED"/>
    <property type="match status" value="1"/>
</dbReference>
<dbReference type="InterPro" id="IPR001034">
    <property type="entry name" value="DeoR_HTH"/>
</dbReference>
<dbReference type="SUPFAM" id="SSF100950">
    <property type="entry name" value="NagB/RpiA/CoA transferase-like"/>
    <property type="match status" value="1"/>
</dbReference>
<keyword evidence="1" id="KW-0805">Transcription regulation</keyword>
<proteinExistence type="predicted"/>
<dbReference type="Pfam" id="PF08220">
    <property type="entry name" value="HTH_DeoR"/>
    <property type="match status" value="1"/>
</dbReference>
<dbReference type="RefSeq" id="WP_406765570.1">
    <property type="nucleotide sequence ID" value="NZ_JBJHZY010000002.1"/>
</dbReference>
<accession>A0ABW8TTU0</accession>
<keyword evidence="5" id="KW-1185">Reference proteome</keyword>
<evidence type="ECO:0000256" key="2">
    <source>
        <dbReference type="ARBA" id="ARBA00023163"/>
    </source>
</evidence>
<dbReference type="PROSITE" id="PS51000">
    <property type="entry name" value="HTH_DEOR_2"/>
    <property type="match status" value="1"/>
</dbReference>
<dbReference type="Proteomes" id="UP001623661">
    <property type="component" value="Unassembled WGS sequence"/>
</dbReference>
<protein>
    <submittedName>
        <fullName evidence="4">DeoR/GlpR family DNA-binding transcription regulator</fullName>
    </submittedName>
</protein>
<dbReference type="EMBL" id="JBJHZY010000002">
    <property type="protein sequence ID" value="MFL0268949.1"/>
    <property type="molecule type" value="Genomic_DNA"/>
</dbReference>
<dbReference type="GO" id="GO:0003677">
    <property type="term" value="F:DNA binding"/>
    <property type="evidence" value="ECO:0007669"/>
    <property type="project" value="UniProtKB-KW"/>
</dbReference>
<sequence>MFTEERHEQILNLLNKNGRVKVKDLSEIFKVTEGMIRKDLQRLEKEGALKRTYGGAILNREISKSSPITTRMNVSLNSKEIISKKAFDLIEDGDVIFIEASSINYLLAKLIANSTKKLTLITNMVIITPLFYDNETVTLICIGGIYDNKSGGVMGSDVIKGVSKYYFNKGFLGSSGVNLNSSSVGTATSEDGNIKELIVNNSKEVFLLVEKDKFNLDCTYNYASLEDFDAVITDSDITEEIRDQLKKLTVKLV</sequence>
<dbReference type="InterPro" id="IPR036388">
    <property type="entry name" value="WH-like_DNA-bd_sf"/>
</dbReference>
<dbReference type="PANTHER" id="PTHR30363">
    <property type="entry name" value="HTH-TYPE TRANSCRIPTIONAL REGULATOR SRLR-RELATED"/>
    <property type="match status" value="1"/>
</dbReference>
<name>A0ABW8TTU0_9CLOT</name>